<dbReference type="STRING" id="6832.A0A553NBT5"/>
<feature type="region of interest" description="Disordered" evidence="8">
    <location>
        <begin position="192"/>
        <end position="217"/>
    </location>
</feature>
<keyword evidence="11" id="KW-1185">Reference proteome</keyword>
<reference evidence="10 11" key="1">
    <citation type="journal article" date="2018" name="Nat. Ecol. Evol.">
        <title>Genomic signatures of mitonuclear coevolution across populations of Tigriopus californicus.</title>
        <authorList>
            <person name="Barreto F.S."/>
            <person name="Watson E.T."/>
            <person name="Lima T.G."/>
            <person name="Willett C.S."/>
            <person name="Edmands S."/>
            <person name="Li W."/>
            <person name="Burton R.S."/>
        </authorList>
    </citation>
    <scope>NUCLEOTIDE SEQUENCE [LARGE SCALE GENOMIC DNA]</scope>
    <source>
        <strain evidence="10 11">San Diego</strain>
    </source>
</reference>
<sequence>MEGLYPSLELCHVTIQDWIVFQRSRFDHIDSNGEPYICQVFLIQIHTGQYVHRVQGQRVDYGLTTDPKALETKLNHAFRSTKPCPGIPFKMESNNPLTQILNLPYPRRVSKTCLQYVDKNMTQPEGFELACTSCQRVCQDLEGCEDQAIKVEDLNLEGVGNDSDGGSSMGLSFSYQSDNEFPPQKLIGKVKPSTEESGISHEGLNNEEHQKKLRQNRARMQRKRRLERLEGISCRVCQKKCKGFSKLLIHTSKNHPAETCLKALAQDKEEIDCMKEPKMCRTCHRFCNGCILLNQHKEVYHELGDFKCVDCQEPSLTFYDLILHSYEKHDKAIEHKTLHTQGLATITHEDGKIEYRRERFACHLCDVSFSTDTGLTFHLRSNHFWDLFECKACDLKCHYAPDISAHVLNFHAENPEIECVYCGEKIAHDMLKEHLDKCKKEYNFKKKHALEYQCNYCGKKYMSGGIFKAHMLQHEGIERYKCSFCDFGSNIKRTVLDHEMSHLRQKGLTNEDTDVVLFHQCDQCGKQFSQKKTLRRHFQRVHEGVKPKYKCSDSDCKFFAYSSSMLYKHKRETHGFVTSPKKRTRFVFTKVQK</sequence>
<keyword evidence="6" id="KW-0539">Nucleus</keyword>
<dbReference type="FunFam" id="3.30.160.60:FF:000446">
    <property type="entry name" value="Zinc finger protein"/>
    <property type="match status" value="1"/>
</dbReference>
<dbReference type="SMART" id="SM00355">
    <property type="entry name" value="ZnF_C2H2"/>
    <property type="match status" value="9"/>
</dbReference>
<dbReference type="SUPFAM" id="SSF57667">
    <property type="entry name" value="beta-beta-alpha zinc fingers"/>
    <property type="match status" value="3"/>
</dbReference>
<feature type="domain" description="C2H2-type" evidence="9">
    <location>
        <begin position="360"/>
        <end position="383"/>
    </location>
</feature>
<feature type="domain" description="C2H2-type" evidence="9">
    <location>
        <begin position="452"/>
        <end position="479"/>
    </location>
</feature>
<dbReference type="EMBL" id="VCGU01000458">
    <property type="protein sequence ID" value="TRY62900.1"/>
    <property type="molecule type" value="Genomic_DNA"/>
</dbReference>
<evidence type="ECO:0000256" key="3">
    <source>
        <dbReference type="ARBA" id="ARBA00022737"/>
    </source>
</evidence>
<dbReference type="PROSITE" id="PS50157">
    <property type="entry name" value="ZINC_FINGER_C2H2_2"/>
    <property type="match status" value="3"/>
</dbReference>
<keyword evidence="2" id="KW-0479">Metal-binding</keyword>
<dbReference type="PANTHER" id="PTHR24376:SF235">
    <property type="entry name" value="C2H2-TYPE DOMAIN-CONTAINING PROTEIN"/>
    <property type="match status" value="1"/>
</dbReference>
<dbReference type="AlphaFoldDB" id="A0A553NBT5"/>
<evidence type="ECO:0000256" key="7">
    <source>
        <dbReference type="PROSITE-ProRule" id="PRU00042"/>
    </source>
</evidence>
<dbReference type="GO" id="GO:0000978">
    <property type="term" value="F:RNA polymerase II cis-regulatory region sequence-specific DNA binding"/>
    <property type="evidence" value="ECO:0007669"/>
    <property type="project" value="TreeGrafter"/>
</dbReference>
<organism evidence="10 11">
    <name type="scientific">Tigriopus californicus</name>
    <name type="common">Marine copepod</name>
    <dbReference type="NCBI Taxonomy" id="6832"/>
    <lineage>
        <taxon>Eukaryota</taxon>
        <taxon>Metazoa</taxon>
        <taxon>Ecdysozoa</taxon>
        <taxon>Arthropoda</taxon>
        <taxon>Crustacea</taxon>
        <taxon>Multicrustacea</taxon>
        <taxon>Hexanauplia</taxon>
        <taxon>Copepoda</taxon>
        <taxon>Harpacticoida</taxon>
        <taxon>Harpacticidae</taxon>
        <taxon>Tigriopus</taxon>
    </lineage>
</organism>
<dbReference type="GO" id="GO:0005634">
    <property type="term" value="C:nucleus"/>
    <property type="evidence" value="ECO:0007669"/>
    <property type="project" value="UniProtKB-SubCell"/>
</dbReference>
<keyword evidence="3" id="KW-0677">Repeat</keyword>
<evidence type="ECO:0000256" key="6">
    <source>
        <dbReference type="ARBA" id="ARBA00023242"/>
    </source>
</evidence>
<dbReference type="PANTHER" id="PTHR24376">
    <property type="entry name" value="ZINC FINGER PROTEIN"/>
    <property type="match status" value="1"/>
</dbReference>
<dbReference type="GO" id="GO:0001228">
    <property type="term" value="F:DNA-binding transcription activator activity, RNA polymerase II-specific"/>
    <property type="evidence" value="ECO:0007669"/>
    <property type="project" value="TreeGrafter"/>
</dbReference>
<feature type="domain" description="C2H2-type" evidence="9">
    <location>
        <begin position="519"/>
        <end position="547"/>
    </location>
</feature>
<comment type="subcellular location">
    <subcellularLocation>
        <location evidence="1">Nucleus</location>
    </subcellularLocation>
</comment>
<dbReference type="Proteomes" id="UP000318571">
    <property type="component" value="Chromosome 10"/>
</dbReference>
<evidence type="ECO:0000256" key="8">
    <source>
        <dbReference type="SAM" id="MobiDB-lite"/>
    </source>
</evidence>
<evidence type="ECO:0000313" key="10">
    <source>
        <dbReference type="EMBL" id="TRY62900.1"/>
    </source>
</evidence>
<comment type="caution">
    <text evidence="10">The sequence shown here is derived from an EMBL/GenBank/DDBJ whole genome shotgun (WGS) entry which is preliminary data.</text>
</comment>
<dbReference type="Gene3D" id="3.30.160.60">
    <property type="entry name" value="Classic Zinc Finger"/>
    <property type="match status" value="3"/>
</dbReference>
<name>A0A553NBT5_TIGCA</name>
<proteinExistence type="predicted"/>
<dbReference type="PROSITE" id="PS00028">
    <property type="entry name" value="ZINC_FINGER_C2H2_1"/>
    <property type="match status" value="4"/>
</dbReference>
<dbReference type="GO" id="GO:0008270">
    <property type="term" value="F:zinc ion binding"/>
    <property type="evidence" value="ECO:0007669"/>
    <property type="project" value="UniProtKB-KW"/>
</dbReference>
<protein>
    <recommendedName>
        <fullName evidence="9">C2H2-type domain-containing protein</fullName>
    </recommendedName>
</protein>
<accession>A0A553NBT5</accession>
<evidence type="ECO:0000256" key="4">
    <source>
        <dbReference type="ARBA" id="ARBA00022771"/>
    </source>
</evidence>
<keyword evidence="5" id="KW-0862">Zinc</keyword>
<evidence type="ECO:0000256" key="2">
    <source>
        <dbReference type="ARBA" id="ARBA00022723"/>
    </source>
</evidence>
<dbReference type="InterPro" id="IPR036236">
    <property type="entry name" value="Znf_C2H2_sf"/>
</dbReference>
<keyword evidence="4 7" id="KW-0863">Zinc-finger</keyword>
<evidence type="ECO:0000313" key="11">
    <source>
        <dbReference type="Proteomes" id="UP000318571"/>
    </source>
</evidence>
<evidence type="ECO:0000259" key="9">
    <source>
        <dbReference type="PROSITE" id="PS50157"/>
    </source>
</evidence>
<gene>
    <name evidence="10" type="ORF">TCAL_12060</name>
</gene>
<evidence type="ECO:0000256" key="5">
    <source>
        <dbReference type="ARBA" id="ARBA00022833"/>
    </source>
</evidence>
<dbReference type="InterPro" id="IPR013087">
    <property type="entry name" value="Znf_C2H2_type"/>
</dbReference>
<evidence type="ECO:0000256" key="1">
    <source>
        <dbReference type="ARBA" id="ARBA00004123"/>
    </source>
</evidence>